<reference evidence="3 4" key="1">
    <citation type="submission" date="2012-06" db="EMBL/GenBank/DDBJ databases">
        <title>The complete genome of Aequorivita sublithincola DSM 14238.</title>
        <authorList>
            <consortium name="US DOE Joint Genome Institute (JGI-PGF)"/>
            <person name="Lucas S."/>
            <person name="Copeland A."/>
            <person name="Lapidus A."/>
            <person name="Goodwin L."/>
            <person name="Pitluck S."/>
            <person name="Peters L."/>
            <person name="Munk A.C.C."/>
            <person name="Kyrpides N."/>
            <person name="Mavromatis K."/>
            <person name="Pagani I."/>
            <person name="Ivanova N."/>
            <person name="Ovchinnikova G."/>
            <person name="Zeytun A."/>
            <person name="Detter J.C."/>
            <person name="Han C."/>
            <person name="Land M."/>
            <person name="Hauser L."/>
            <person name="Markowitz V."/>
            <person name="Cheng J.-F."/>
            <person name="Hugenholtz P."/>
            <person name="Woyke T."/>
            <person name="Wu D."/>
            <person name="Tindall B."/>
            <person name="Faehnrich R."/>
            <person name="Brambilla E."/>
            <person name="Klenk H.-P."/>
            <person name="Eisen J.A."/>
        </authorList>
    </citation>
    <scope>NUCLEOTIDE SEQUENCE [LARGE SCALE GENOMIC DNA]</scope>
    <source>
        <strain evidence="4">DSM 14238 / LMG 21431 / ACAM 643 / 9-3</strain>
    </source>
</reference>
<protein>
    <submittedName>
        <fullName evidence="3">Heat shock protein</fullName>
    </submittedName>
</protein>
<proteinExistence type="predicted"/>
<evidence type="ECO:0000313" key="3">
    <source>
        <dbReference type="EMBL" id="AFL80282.1"/>
    </source>
</evidence>
<dbReference type="HOGENOM" id="CLU_058026_2_0_10"/>
<name>I3YTG4_AEQSU</name>
<dbReference type="PANTHER" id="PTHR35535:SF1">
    <property type="entry name" value="HEAT SHOCK PROTEIN HSLJ"/>
    <property type="match status" value="1"/>
</dbReference>
<dbReference type="PROSITE" id="PS51257">
    <property type="entry name" value="PROKAR_LIPOPROTEIN"/>
    <property type="match status" value="1"/>
</dbReference>
<dbReference type="STRING" id="746697.Aeqsu_0775"/>
<gene>
    <name evidence="3" type="ordered locus">Aeqsu_0775</name>
</gene>
<feature type="domain" description="DUF306" evidence="2">
    <location>
        <begin position="40"/>
        <end position="150"/>
    </location>
</feature>
<dbReference type="KEGG" id="asl:Aeqsu_0775"/>
<keyword evidence="1" id="KW-0732">Signal</keyword>
<evidence type="ECO:0000259" key="2">
    <source>
        <dbReference type="Pfam" id="PF03724"/>
    </source>
</evidence>
<feature type="signal peptide" evidence="1">
    <location>
        <begin position="1"/>
        <end position="24"/>
    </location>
</feature>
<accession>I3YTG4</accession>
<dbReference type="InterPro" id="IPR038670">
    <property type="entry name" value="HslJ-like_sf"/>
</dbReference>
<evidence type="ECO:0000256" key="1">
    <source>
        <dbReference type="SAM" id="SignalP"/>
    </source>
</evidence>
<dbReference type="PANTHER" id="PTHR35535">
    <property type="entry name" value="HEAT SHOCK PROTEIN HSLJ"/>
    <property type="match status" value="1"/>
</dbReference>
<dbReference type="Gene3D" id="2.40.128.270">
    <property type="match status" value="2"/>
</dbReference>
<dbReference type="InterPro" id="IPR005184">
    <property type="entry name" value="DUF306_Meta_HslJ"/>
</dbReference>
<dbReference type="eggNOG" id="COG3187">
    <property type="taxonomic scope" value="Bacteria"/>
</dbReference>
<dbReference type="EMBL" id="CP003280">
    <property type="protein sequence ID" value="AFL80282.1"/>
    <property type="molecule type" value="Genomic_DNA"/>
</dbReference>
<dbReference type="Pfam" id="PF03724">
    <property type="entry name" value="META"/>
    <property type="match status" value="2"/>
</dbReference>
<keyword evidence="4" id="KW-1185">Reference proteome</keyword>
<dbReference type="InterPro" id="IPR053147">
    <property type="entry name" value="Hsp_HslJ-like"/>
</dbReference>
<feature type="chain" id="PRO_5003682995" evidence="1">
    <location>
        <begin position="25"/>
        <end position="273"/>
    </location>
</feature>
<organism evidence="3 4">
    <name type="scientific">Aequorivita sublithincola (strain DSM 14238 / LMG 21431 / ACAM 643 / 9-3)</name>
    <dbReference type="NCBI Taxonomy" id="746697"/>
    <lineage>
        <taxon>Bacteria</taxon>
        <taxon>Pseudomonadati</taxon>
        <taxon>Bacteroidota</taxon>
        <taxon>Flavobacteriia</taxon>
        <taxon>Flavobacteriales</taxon>
        <taxon>Flavobacteriaceae</taxon>
        <taxon>Aequorivita</taxon>
    </lineage>
</organism>
<keyword evidence="3" id="KW-0346">Stress response</keyword>
<dbReference type="AlphaFoldDB" id="I3YTG4"/>
<evidence type="ECO:0000313" key="4">
    <source>
        <dbReference type="Proteomes" id="UP000006049"/>
    </source>
</evidence>
<dbReference type="Proteomes" id="UP000006049">
    <property type="component" value="Chromosome"/>
</dbReference>
<dbReference type="PATRIC" id="fig|746697.3.peg.777"/>
<sequence length="273" mass="30412">MDKMRKQIMTLTIIALAMVGCNSAKNTTSPTNENNLEGTSEITQSTWELITLQGQPIDQNSTDKKINFQLNEIDKAITGFSGCNTFRGNYSLESGNRISFTQLASTRMACPDALINESEFMNALGKADNYSIEDGFLSLNKTGEAPLTVFKKVTSENLIKEKYWKLKTLEGKSVAMADNQEREIFFTLKNDNRVNGFAGCNNISGEYTIEKGNRIRFKNMATTLRACPDVDVNESELLNVFNTADNYTINGDVLNLNVGRRAPLAVFEAVYMQ</sequence>
<feature type="domain" description="DUF306" evidence="2">
    <location>
        <begin position="159"/>
        <end position="267"/>
    </location>
</feature>